<keyword evidence="3 6" id="KW-0812">Transmembrane</keyword>
<dbReference type="STRING" id="1150626.PHAMO_260014"/>
<evidence type="ECO:0000259" key="7">
    <source>
        <dbReference type="Pfam" id="PF01292"/>
    </source>
</evidence>
<proteinExistence type="predicted"/>
<dbReference type="Proteomes" id="UP000004169">
    <property type="component" value="Unassembled WGS sequence"/>
</dbReference>
<evidence type="ECO:0000256" key="2">
    <source>
        <dbReference type="ARBA" id="ARBA00022475"/>
    </source>
</evidence>
<keyword evidence="2" id="KW-1003">Cell membrane</keyword>
<sequence>MPQSPGSIERYDSLSRLLHLLIALGITAEQMTSLVMITPKPGRVPNDWYAFHQSIGIILLGVLIGLFLAASGTALALTIVPDVALSPAMHAVKETHEAAGPLMWAYLVLHPAMAILHQLAGHDTLGRMFGHGR</sequence>
<gene>
    <name evidence="8" type="ORF">PHAMO_260014</name>
</gene>
<evidence type="ECO:0000256" key="4">
    <source>
        <dbReference type="ARBA" id="ARBA00022989"/>
    </source>
</evidence>
<organism evidence="8 9">
    <name type="scientific">Magnetospirillum molischianum DSM 120</name>
    <dbReference type="NCBI Taxonomy" id="1150626"/>
    <lineage>
        <taxon>Bacteria</taxon>
        <taxon>Pseudomonadati</taxon>
        <taxon>Pseudomonadota</taxon>
        <taxon>Alphaproteobacteria</taxon>
        <taxon>Rhodospirillales</taxon>
        <taxon>Rhodospirillaceae</taxon>
        <taxon>Magnetospirillum</taxon>
    </lineage>
</organism>
<dbReference type="GO" id="GO:0005886">
    <property type="term" value="C:plasma membrane"/>
    <property type="evidence" value="ECO:0007669"/>
    <property type="project" value="UniProtKB-SubCell"/>
</dbReference>
<dbReference type="InterPro" id="IPR016174">
    <property type="entry name" value="Di-haem_cyt_TM"/>
</dbReference>
<keyword evidence="5 6" id="KW-0472">Membrane</keyword>
<dbReference type="SUPFAM" id="SSF81342">
    <property type="entry name" value="Transmembrane di-heme cytochromes"/>
    <property type="match status" value="1"/>
</dbReference>
<protein>
    <recommendedName>
        <fullName evidence="7">Cytochrome b561 bacterial/Ni-hydrogenase domain-containing protein</fullName>
    </recommendedName>
</protein>
<dbReference type="GO" id="GO:0022904">
    <property type="term" value="P:respiratory electron transport chain"/>
    <property type="evidence" value="ECO:0007669"/>
    <property type="project" value="InterPro"/>
</dbReference>
<feature type="domain" description="Cytochrome b561 bacterial/Ni-hydrogenase" evidence="7">
    <location>
        <begin position="10"/>
        <end position="68"/>
    </location>
</feature>
<keyword evidence="4 6" id="KW-1133">Transmembrane helix</keyword>
<evidence type="ECO:0000256" key="5">
    <source>
        <dbReference type="ARBA" id="ARBA00023136"/>
    </source>
</evidence>
<feature type="transmembrane region" description="Helical" evidence="6">
    <location>
        <begin position="101"/>
        <end position="120"/>
    </location>
</feature>
<evidence type="ECO:0000256" key="3">
    <source>
        <dbReference type="ARBA" id="ARBA00022692"/>
    </source>
</evidence>
<evidence type="ECO:0000313" key="8">
    <source>
        <dbReference type="EMBL" id="CCG41147.1"/>
    </source>
</evidence>
<dbReference type="GO" id="GO:0009055">
    <property type="term" value="F:electron transfer activity"/>
    <property type="evidence" value="ECO:0007669"/>
    <property type="project" value="InterPro"/>
</dbReference>
<feature type="transmembrane region" description="Helical" evidence="6">
    <location>
        <begin position="57"/>
        <end position="80"/>
    </location>
</feature>
<name>H8FS09_MAGML</name>
<comment type="subcellular location">
    <subcellularLocation>
        <location evidence="1">Cell membrane</location>
        <topology evidence="1">Multi-pass membrane protein</topology>
    </subcellularLocation>
</comment>
<dbReference type="RefSeq" id="WP_002727990.1">
    <property type="nucleotide sequence ID" value="NZ_CAHP01000019.1"/>
</dbReference>
<reference evidence="8 9" key="1">
    <citation type="journal article" date="2012" name="J. Bacteriol.">
        <title>Draft Genome Sequence of the Purple Photosynthetic Bacterium Phaeospirillum molischianum DSM120, a Particularly Versatile Bacterium.</title>
        <authorList>
            <person name="Duquesne K."/>
            <person name="Prima V."/>
            <person name="Ji B."/>
            <person name="Rouy Z."/>
            <person name="Medigue C."/>
            <person name="Talla E."/>
            <person name="Sturgis J.N."/>
        </authorList>
    </citation>
    <scope>NUCLEOTIDE SEQUENCE [LARGE SCALE GENOMIC DNA]</scope>
    <source>
        <strain evidence="9">DSM120</strain>
    </source>
</reference>
<feature type="transmembrane region" description="Helical" evidence="6">
    <location>
        <begin position="17"/>
        <end position="37"/>
    </location>
</feature>
<accession>H8FS09</accession>
<dbReference type="AlphaFoldDB" id="H8FS09"/>
<comment type="caution">
    <text evidence="8">The sequence shown here is derived from an EMBL/GenBank/DDBJ whole genome shotgun (WGS) entry which is preliminary data.</text>
</comment>
<evidence type="ECO:0000313" key="9">
    <source>
        <dbReference type="Proteomes" id="UP000004169"/>
    </source>
</evidence>
<dbReference type="InterPro" id="IPR011577">
    <property type="entry name" value="Cyt_b561_bac/Ni-Hgenase"/>
</dbReference>
<evidence type="ECO:0000256" key="6">
    <source>
        <dbReference type="SAM" id="Phobius"/>
    </source>
</evidence>
<dbReference type="Pfam" id="PF01292">
    <property type="entry name" value="Ni_hydr_CYTB"/>
    <property type="match status" value="1"/>
</dbReference>
<dbReference type="EMBL" id="CAHP01000019">
    <property type="protein sequence ID" value="CCG41147.1"/>
    <property type="molecule type" value="Genomic_DNA"/>
</dbReference>
<keyword evidence="9" id="KW-1185">Reference proteome</keyword>
<evidence type="ECO:0000256" key="1">
    <source>
        <dbReference type="ARBA" id="ARBA00004651"/>
    </source>
</evidence>